<dbReference type="EMBL" id="CP042469">
    <property type="protein sequence ID" value="QOX63369.1"/>
    <property type="molecule type" value="Genomic_DNA"/>
</dbReference>
<sequence length="1093" mass="117289">MKMNLTKKIALILAGLLIAVSLILSVVSIRTSSSALLSETEKSTMQRAKENANRISLMIERDLAVLSSEAEKTQIVTMDWESQTNELISKIDTLGYLDMAIVTPDGMAHYIKGNDVSDLSDREYIKQALAGKNSISDVIVSKVTGKPVLMEAAPIFDGEQVVGALIGRRDGSKLLEIFNLVSDEEVYYFILGPDSTFYAHPDPAFVLEARNALGEIESDGSLKNFGIALEKVGLGNTGMAKYELNGEDRFTALSPIPSTQWTLGVGSYESVALKGIQSLRFTLIALSAAVVLIGVIVALIFSRRISIPIIELKKVADKLVLGDVDVDVRTNLKDEIGDLYESFGVMIDNVKQQAKAAELIAGGILPQNIAPRSEKDILGISMCSVIDTLNDLSNETAALTSAAAQGNLSLRGEEEKFQGIYKQIIQGFNETLDAVVQPLSVAADYMKQISRGDIPPEITAEYKGDFDEIKESLNTCIAAVRRLIDDTSMLSNAAVGGKLSVRADASAHGGDFARIVEGINQTLDAVVNPLYMAAEYIQKIGVGEIPEEITESYYGDFNEIKISINSCIQGLRGLEEASEVLEQMSLNDFSRSVEGSYYGIYAKIAESLNLMRESLLSSISVIDQVSKGDLSDLGELKAIGKRSENDTLVPTLIMMMENIKALVDETTVLSAAAVEGDLKLRGDAAKFSGEYAKVIEGVNQTLDAVTEPVQEALAVLEEMAGGNLNVSMQGAYQGEHEQIKTALNSTIENLKKYVDEISSVLASISSGNLNVEIIGSYEGDFVSIKESLVNIITSLNLVFLNINQASEQVAEGSKQVANGSQILSQGASEQASSVEELTASIAEVSAITKNNAANAVNANELAQSAMNNAETGSRQMGEMLSAMEEINESSNNISRIIKVIDDIAFQTNILALNAAVEAARAGQHGKGFAVVAEEVRNLASRSAQAARETTEMIRNSKEKSSKGTDIANQTAAALVEIVESIQKTAVIISDISESSNEQATGISQINAGLNLVSQVVQSTAATAEESAASSEELSGQAELLKEMIAKFNLREEASILGDRKTMRLTAPASTASSINEEITRPRIILADDEFDKY</sequence>
<proteinExistence type="predicted"/>
<keyword evidence="2" id="KW-1185">Reference proteome</keyword>
<dbReference type="Proteomes" id="UP000594014">
    <property type="component" value="Chromosome"/>
</dbReference>
<reference evidence="1" key="1">
    <citation type="submission" date="2019-08" db="EMBL/GenBank/DDBJ databases">
        <title>Genome sequence of Clostridiales bacterium MT110.</title>
        <authorList>
            <person name="Cao J."/>
        </authorList>
    </citation>
    <scope>NUCLEOTIDE SEQUENCE</scope>
    <source>
        <strain evidence="1">MT110</strain>
    </source>
</reference>
<organism evidence="1 2">
    <name type="scientific">Anoxybacterium hadale</name>
    <dbReference type="NCBI Taxonomy" id="3408580"/>
    <lineage>
        <taxon>Bacteria</taxon>
        <taxon>Bacillati</taxon>
        <taxon>Bacillota</taxon>
        <taxon>Clostridia</taxon>
        <taxon>Peptostreptococcales</taxon>
        <taxon>Anaerovoracaceae</taxon>
        <taxon>Anoxybacterium</taxon>
    </lineage>
</organism>
<gene>
    <name evidence="1" type="ORF">FRZ06_08395</name>
</gene>
<name>A0ACD1AAK2_9FIRM</name>
<protein>
    <submittedName>
        <fullName evidence="1">HAMP domain-containing protein</fullName>
    </submittedName>
</protein>
<evidence type="ECO:0000313" key="1">
    <source>
        <dbReference type="EMBL" id="QOX63369.1"/>
    </source>
</evidence>
<evidence type="ECO:0000313" key="2">
    <source>
        <dbReference type="Proteomes" id="UP000594014"/>
    </source>
</evidence>
<accession>A0ACD1AAK2</accession>